<dbReference type="Proteomes" id="UP000237347">
    <property type="component" value="Unassembled WGS sequence"/>
</dbReference>
<dbReference type="EMBL" id="PKMF04000065">
    <property type="protein sequence ID" value="KAK7853425.1"/>
    <property type="molecule type" value="Genomic_DNA"/>
</dbReference>
<keyword evidence="2" id="KW-1185">Reference proteome</keyword>
<evidence type="ECO:0000313" key="2">
    <source>
        <dbReference type="Proteomes" id="UP000237347"/>
    </source>
</evidence>
<comment type="caution">
    <text evidence="1">The sequence shown here is derived from an EMBL/GenBank/DDBJ whole genome shotgun (WGS) entry which is preliminary data.</text>
</comment>
<sequence length="70" mass="7829">MKQDMGASSGVDWQCQEALLNCWRKCGKRNTLMCSRFSHLCLFTHQKTSKCPGPHTGLTCSERGRLPSLA</sequence>
<proteinExistence type="predicted"/>
<gene>
    <name evidence="1" type="ORF">CFP56_035802</name>
</gene>
<protein>
    <submittedName>
        <fullName evidence="1">Uncharacterized protein</fullName>
    </submittedName>
</protein>
<name>A0AAW0LPV1_QUESU</name>
<organism evidence="1 2">
    <name type="scientific">Quercus suber</name>
    <name type="common">Cork oak</name>
    <dbReference type="NCBI Taxonomy" id="58331"/>
    <lineage>
        <taxon>Eukaryota</taxon>
        <taxon>Viridiplantae</taxon>
        <taxon>Streptophyta</taxon>
        <taxon>Embryophyta</taxon>
        <taxon>Tracheophyta</taxon>
        <taxon>Spermatophyta</taxon>
        <taxon>Magnoliopsida</taxon>
        <taxon>eudicotyledons</taxon>
        <taxon>Gunneridae</taxon>
        <taxon>Pentapetalae</taxon>
        <taxon>rosids</taxon>
        <taxon>fabids</taxon>
        <taxon>Fagales</taxon>
        <taxon>Fagaceae</taxon>
        <taxon>Quercus</taxon>
    </lineage>
</organism>
<reference evidence="1 2" key="1">
    <citation type="journal article" date="2018" name="Sci. Data">
        <title>The draft genome sequence of cork oak.</title>
        <authorList>
            <person name="Ramos A.M."/>
            <person name="Usie A."/>
            <person name="Barbosa P."/>
            <person name="Barros P.M."/>
            <person name="Capote T."/>
            <person name="Chaves I."/>
            <person name="Simoes F."/>
            <person name="Abreu I."/>
            <person name="Carrasquinho I."/>
            <person name="Faro C."/>
            <person name="Guimaraes J.B."/>
            <person name="Mendonca D."/>
            <person name="Nobrega F."/>
            <person name="Rodrigues L."/>
            <person name="Saibo N.J.M."/>
            <person name="Varela M.C."/>
            <person name="Egas C."/>
            <person name="Matos J."/>
            <person name="Miguel C.M."/>
            <person name="Oliveira M.M."/>
            <person name="Ricardo C.P."/>
            <person name="Goncalves S."/>
        </authorList>
    </citation>
    <scope>NUCLEOTIDE SEQUENCE [LARGE SCALE GENOMIC DNA]</scope>
    <source>
        <strain evidence="2">cv. HL8</strain>
    </source>
</reference>
<accession>A0AAW0LPV1</accession>
<evidence type="ECO:0000313" key="1">
    <source>
        <dbReference type="EMBL" id="KAK7853425.1"/>
    </source>
</evidence>
<dbReference type="AlphaFoldDB" id="A0AAW0LPV1"/>